<dbReference type="PANTHER" id="PTHR30160">
    <property type="entry name" value="TETRAACYLDISACCHARIDE 4'-KINASE-RELATED"/>
    <property type="match status" value="1"/>
</dbReference>
<dbReference type="Gene3D" id="3.40.50.2000">
    <property type="entry name" value="Glycogen Phosphorylase B"/>
    <property type="match status" value="2"/>
</dbReference>
<accession>A0A7X9FTU0</accession>
<keyword evidence="1" id="KW-0328">Glycosyltransferase</keyword>
<dbReference type="Pfam" id="PF01075">
    <property type="entry name" value="Glyco_transf_9"/>
    <property type="match status" value="1"/>
</dbReference>
<evidence type="ECO:0000256" key="2">
    <source>
        <dbReference type="ARBA" id="ARBA00022679"/>
    </source>
</evidence>
<evidence type="ECO:0000313" key="3">
    <source>
        <dbReference type="EMBL" id="NMC63768.1"/>
    </source>
</evidence>
<comment type="caution">
    <text evidence="3">The sequence shown here is derived from an EMBL/GenBank/DDBJ whole genome shotgun (WGS) entry which is preliminary data.</text>
</comment>
<sequence length="372" mass="41897">MKISTQILKIVDRLIGGSFAWILGWWNFWHTDGPPFVEISHANIRHVLFIRPGGIGDLVMLLPVVARLKRVFPSIKISLLGERRNKAIASMTSLFDEVLLYDEKPISLFLRLQRMNADIVIDTEQFHYSSAVFAFMSKAPVRIGFKTSPIRNELYTHLIDYSMSAHESDAFNLLVDPICGSAQKDLSWEGLLETEKLSIDYPDLDVNQKKIICVFPYFASKAKTWPAGRWTEILRRLLARDIEKIVLIGGKDSGPASERILHALNDDRVTSLVGKLSLSQTAAILNRCNLYIGCDTGVSHLATALGKKTVVLFGSSDERKWGPPTHKGSAVSCWVPCRPCSIFGYEKKCHTIDCMDRISVDAVWKEVERYLV</sequence>
<dbReference type="PANTHER" id="PTHR30160:SF7">
    <property type="entry name" value="ADP-HEPTOSE--LPS HEPTOSYLTRANSFERASE 2"/>
    <property type="match status" value="1"/>
</dbReference>
<dbReference type="CDD" id="cd03789">
    <property type="entry name" value="GT9_LPS_heptosyltransferase"/>
    <property type="match status" value="1"/>
</dbReference>
<dbReference type="InterPro" id="IPR051199">
    <property type="entry name" value="LPS_LOS_Heptosyltrfase"/>
</dbReference>
<keyword evidence="2 3" id="KW-0808">Transferase</keyword>
<proteinExistence type="predicted"/>
<dbReference type="SUPFAM" id="SSF53756">
    <property type="entry name" value="UDP-Glycosyltransferase/glycogen phosphorylase"/>
    <property type="match status" value="1"/>
</dbReference>
<dbReference type="EMBL" id="JAAZON010000523">
    <property type="protein sequence ID" value="NMC63768.1"/>
    <property type="molecule type" value="Genomic_DNA"/>
</dbReference>
<dbReference type="GO" id="GO:0008713">
    <property type="term" value="F:ADP-heptose-lipopolysaccharide heptosyltransferase activity"/>
    <property type="evidence" value="ECO:0007669"/>
    <property type="project" value="TreeGrafter"/>
</dbReference>
<dbReference type="InterPro" id="IPR002201">
    <property type="entry name" value="Glyco_trans_9"/>
</dbReference>
<dbReference type="AlphaFoldDB" id="A0A7X9FTU0"/>
<organism evidence="3 4">
    <name type="scientific">SAR324 cluster bacterium</name>
    <dbReference type="NCBI Taxonomy" id="2024889"/>
    <lineage>
        <taxon>Bacteria</taxon>
        <taxon>Deltaproteobacteria</taxon>
        <taxon>SAR324 cluster</taxon>
    </lineage>
</organism>
<dbReference type="Proteomes" id="UP000524246">
    <property type="component" value="Unassembled WGS sequence"/>
</dbReference>
<dbReference type="GO" id="GO:0005829">
    <property type="term" value="C:cytosol"/>
    <property type="evidence" value="ECO:0007669"/>
    <property type="project" value="TreeGrafter"/>
</dbReference>
<protein>
    <submittedName>
        <fullName evidence="3">Glycosyltransferase family 9 protein</fullName>
    </submittedName>
</protein>
<evidence type="ECO:0000256" key="1">
    <source>
        <dbReference type="ARBA" id="ARBA00022676"/>
    </source>
</evidence>
<name>A0A7X9FTU0_9DELT</name>
<reference evidence="3 4" key="1">
    <citation type="journal article" date="2020" name="Biotechnol. Biofuels">
        <title>New insights from the biogas microbiome by comprehensive genome-resolved metagenomics of nearly 1600 species originating from multiple anaerobic digesters.</title>
        <authorList>
            <person name="Campanaro S."/>
            <person name="Treu L."/>
            <person name="Rodriguez-R L.M."/>
            <person name="Kovalovszki A."/>
            <person name="Ziels R.M."/>
            <person name="Maus I."/>
            <person name="Zhu X."/>
            <person name="Kougias P.G."/>
            <person name="Basile A."/>
            <person name="Luo G."/>
            <person name="Schluter A."/>
            <person name="Konstantinidis K.T."/>
            <person name="Angelidaki I."/>
        </authorList>
    </citation>
    <scope>NUCLEOTIDE SEQUENCE [LARGE SCALE GENOMIC DNA]</scope>
    <source>
        <strain evidence="3">AS27yjCOA_65</strain>
    </source>
</reference>
<dbReference type="GO" id="GO:0009244">
    <property type="term" value="P:lipopolysaccharide core region biosynthetic process"/>
    <property type="evidence" value="ECO:0007669"/>
    <property type="project" value="TreeGrafter"/>
</dbReference>
<gene>
    <name evidence="3" type="ORF">GYA55_11450</name>
</gene>
<evidence type="ECO:0000313" key="4">
    <source>
        <dbReference type="Proteomes" id="UP000524246"/>
    </source>
</evidence>